<evidence type="ECO:0000313" key="3">
    <source>
        <dbReference type="Proteomes" id="UP000193144"/>
    </source>
</evidence>
<proteinExistence type="predicted"/>
<evidence type="ECO:0000313" key="2">
    <source>
        <dbReference type="EMBL" id="ORY16424.1"/>
    </source>
</evidence>
<comment type="caution">
    <text evidence="2">The sequence shown here is derived from an EMBL/GenBank/DDBJ whole genome shotgun (WGS) entry which is preliminary data.</text>
</comment>
<organism evidence="2 3">
    <name type="scientific">Clohesyomyces aquaticus</name>
    <dbReference type="NCBI Taxonomy" id="1231657"/>
    <lineage>
        <taxon>Eukaryota</taxon>
        <taxon>Fungi</taxon>
        <taxon>Dikarya</taxon>
        <taxon>Ascomycota</taxon>
        <taxon>Pezizomycotina</taxon>
        <taxon>Dothideomycetes</taxon>
        <taxon>Pleosporomycetidae</taxon>
        <taxon>Pleosporales</taxon>
        <taxon>Lindgomycetaceae</taxon>
        <taxon>Clohesyomyces</taxon>
    </lineage>
</organism>
<dbReference type="STRING" id="1231657.A0A1Y2A1T6"/>
<dbReference type="Pfam" id="PF06985">
    <property type="entry name" value="HET"/>
    <property type="match status" value="1"/>
</dbReference>
<name>A0A1Y2A1T6_9PLEO</name>
<dbReference type="EMBL" id="MCFA01000018">
    <property type="protein sequence ID" value="ORY16424.1"/>
    <property type="molecule type" value="Genomic_DNA"/>
</dbReference>
<keyword evidence="3" id="KW-1185">Reference proteome</keyword>
<feature type="domain" description="Heterokaryon incompatibility" evidence="1">
    <location>
        <begin position="300"/>
        <end position="440"/>
    </location>
</feature>
<sequence length="770" mass="86795">MEISQMDSQSQLEPSLATPFPGYTLLDDLTLRPSFDEDGLVVNPNIQVKPHTLCARCSAIPFDELWSQKSADNITYGSSSLAQPLVSLKELTANKPHEPEPAIPCPEVTPTIYSEVIPLIEPLDLMVPDNLVDRSEMDHWSSSTPKNKILFYQSKAEFQQSILRGCHLCTLFWGREVSGEKPNGSELLFESSYIEVVGGGRVQLNLILKTITGGLTILDLNPYKNLVTPKYQVELSISNASETTWHLAKSWLAECLAYHKRCRQIQTSEILPPTRLVKIEAQATKTSTVCVVHPGHKVKYLAVSHRWGDTTTTLKLVQDNFSKLSSGINEFELPRLFRDCITVARRLDCQYLWIDSLCIIQDSAEDWAHEASRMGEVYRGSYCTIAAVSASDCHASIFAKRHPLGHLTLSANPESRDSVSIFGPDLYSAPLYERAWVMQERLLSPRTIEFTDTGLGWRCGEITICGDRTYASLEPLQRGPDRMYFSELWHGPAALSIQWSGLLSLKCNDLSVPTRARGMGWLADILSEYSRTQLTFESDRPYAIQGIISTLGQETGITFTAGVCKEFLPFSLLWRLRDCTSYDSWKLSLSKHPSWASAFERRPEFYRPSHGNCDILAECKFLPENRPLLHLMGKHLGPLHLQLLPNMREVKASWGGKSELALWKRVGPNLSFDLDFGELRLNFDFKIEESVEVNLLLLLLNRGSEDFSLAGLSLTGSSTSSRMTDRIGTFDIAIRFSHLETDHLYSDVLLNEKLKETMDLFAPKREFIVR</sequence>
<dbReference type="InterPro" id="IPR010730">
    <property type="entry name" value="HET"/>
</dbReference>
<dbReference type="AlphaFoldDB" id="A0A1Y2A1T6"/>
<protein>
    <submittedName>
        <fullName evidence="2">Heterokaryon incompatibility protein-domain-containing protein</fullName>
    </submittedName>
</protein>
<dbReference type="OrthoDB" id="2958217at2759"/>
<gene>
    <name evidence="2" type="ORF">BCR34DRAFT_557206</name>
</gene>
<dbReference type="Proteomes" id="UP000193144">
    <property type="component" value="Unassembled WGS sequence"/>
</dbReference>
<accession>A0A1Y2A1T6</accession>
<reference evidence="2 3" key="1">
    <citation type="submission" date="2016-07" db="EMBL/GenBank/DDBJ databases">
        <title>Pervasive Adenine N6-methylation of Active Genes in Fungi.</title>
        <authorList>
            <consortium name="DOE Joint Genome Institute"/>
            <person name="Mondo S.J."/>
            <person name="Dannebaum R.O."/>
            <person name="Kuo R.C."/>
            <person name="Labutti K."/>
            <person name="Haridas S."/>
            <person name="Kuo A."/>
            <person name="Salamov A."/>
            <person name="Ahrendt S.R."/>
            <person name="Lipzen A."/>
            <person name="Sullivan W."/>
            <person name="Andreopoulos W.B."/>
            <person name="Clum A."/>
            <person name="Lindquist E."/>
            <person name="Daum C."/>
            <person name="Ramamoorthy G.K."/>
            <person name="Gryganskyi A."/>
            <person name="Culley D."/>
            <person name="Magnuson J.K."/>
            <person name="James T.Y."/>
            <person name="O'Malley M.A."/>
            <person name="Stajich J.E."/>
            <person name="Spatafora J.W."/>
            <person name="Visel A."/>
            <person name="Grigoriev I.V."/>
        </authorList>
    </citation>
    <scope>NUCLEOTIDE SEQUENCE [LARGE SCALE GENOMIC DNA]</scope>
    <source>
        <strain evidence="2 3">CBS 115471</strain>
    </source>
</reference>
<evidence type="ECO:0000259" key="1">
    <source>
        <dbReference type="Pfam" id="PF06985"/>
    </source>
</evidence>
<dbReference type="PANTHER" id="PTHR33112">
    <property type="entry name" value="DOMAIN PROTEIN, PUTATIVE-RELATED"/>
    <property type="match status" value="1"/>
</dbReference>
<dbReference type="PANTHER" id="PTHR33112:SF16">
    <property type="entry name" value="HETEROKARYON INCOMPATIBILITY DOMAIN-CONTAINING PROTEIN"/>
    <property type="match status" value="1"/>
</dbReference>